<proteinExistence type="predicted"/>
<organism evidence="2 3">
    <name type="scientific">Tetragonisca angustula</name>
    <dbReference type="NCBI Taxonomy" id="166442"/>
    <lineage>
        <taxon>Eukaryota</taxon>
        <taxon>Metazoa</taxon>
        <taxon>Ecdysozoa</taxon>
        <taxon>Arthropoda</taxon>
        <taxon>Hexapoda</taxon>
        <taxon>Insecta</taxon>
        <taxon>Pterygota</taxon>
        <taxon>Neoptera</taxon>
        <taxon>Endopterygota</taxon>
        <taxon>Hymenoptera</taxon>
        <taxon>Apocrita</taxon>
        <taxon>Aculeata</taxon>
        <taxon>Apoidea</taxon>
        <taxon>Anthophila</taxon>
        <taxon>Apidae</taxon>
        <taxon>Tetragonisca</taxon>
    </lineage>
</organism>
<dbReference type="EMBL" id="JAWNGG020000226">
    <property type="protein sequence ID" value="KAK9296093.1"/>
    <property type="molecule type" value="Genomic_DNA"/>
</dbReference>
<comment type="caution">
    <text evidence="2">The sequence shown here is derived from an EMBL/GenBank/DDBJ whole genome shotgun (WGS) entry which is preliminary data.</text>
</comment>
<sequence length="129" mass="14167">MALLTNTIKFNDSNRQDEVSFREKRLVKLEKGTRRQEKVLREGTSASSNDPRSRLRTYVEATTNDEAPVMLVLDEALATPATIIIHLPAIKQLGTITAIIVGFVSDARANEGDGRPVAMAFVARSPSND</sequence>
<feature type="region of interest" description="Disordered" evidence="1">
    <location>
        <begin position="33"/>
        <end position="53"/>
    </location>
</feature>
<accession>A0AAW0ZFJ5</accession>
<reference evidence="2 3" key="1">
    <citation type="submission" date="2024-05" db="EMBL/GenBank/DDBJ databases">
        <title>The nuclear and mitochondrial genome assemblies of Tetragonisca angustula (Apidae: Meliponini), a tiny yet remarkable pollinator in the Neotropics.</title>
        <authorList>
            <person name="Ferrari R."/>
            <person name="Ricardo P.C."/>
            <person name="Dias F.C."/>
            <person name="Araujo N.S."/>
            <person name="Soares D.O."/>
            <person name="Zhou Q.-S."/>
            <person name="Zhu C.-D."/>
            <person name="Coutinho L."/>
            <person name="Airas M.C."/>
            <person name="Batista T.M."/>
        </authorList>
    </citation>
    <scope>NUCLEOTIDE SEQUENCE [LARGE SCALE GENOMIC DNA]</scope>
    <source>
        <strain evidence="2">ASF017062</strain>
        <tissue evidence="2">Abdomen</tissue>
    </source>
</reference>
<keyword evidence="3" id="KW-1185">Reference proteome</keyword>
<evidence type="ECO:0000313" key="3">
    <source>
        <dbReference type="Proteomes" id="UP001432146"/>
    </source>
</evidence>
<gene>
    <name evidence="2" type="ORF">QLX08_009787</name>
</gene>
<protein>
    <submittedName>
        <fullName evidence="2">Uncharacterized protein</fullName>
    </submittedName>
</protein>
<dbReference type="Proteomes" id="UP001432146">
    <property type="component" value="Unassembled WGS sequence"/>
</dbReference>
<dbReference type="AlphaFoldDB" id="A0AAW0ZFJ5"/>
<evidence type="ECO:0000313" key="2">
    <source>
        <dbReference type="EMBL" id="KAK9296093.1"/>
    </source>
</evidence>
<evidence type="ECO:0000256" key="1">
    <source>
        <dbReference type="SAM" id="MobiDB-lite"/>
    </source>
</evidence>
<name>A0AAW0ZFJ5_9HYME</name>